<dbReference type="GO" id="GO:0003968">
    <property type="term" value="F:RNA-directed RNA polymerase activity"/>
    <property type="evidence" value="ECO:0007669"/>
    <property type="project" value="InterPro"/>
</dbReference>
<comment type="similarity">
    <text evidence="1">Belongs to the nodaviridae RNA polymerase family.</text>
</comment>
<evidence type="ECO:0000256" key="1">
    <source>
        <dbReference type="ARBA" id="ARBA00007751"/>
    </source>
</evidence>
<evidence type="ECO:0000256" key="3">
    <source>
        <dbReference type="ARBA" id="ARBA00022695"/>
    </source>
</evidence>
<feature type="domain" description="RdRp catalytic" evidence="7">
    <location>
        <begin position="583"/>
        <end position="708"/>
    </location>
</feature>
<name>A0A1L3KFG3_9VIRU</name>
<dbReference type="SUPFAM" id="SSF56672">
    <property type="entry name" value="DNA/RNA polymerases"/>
    <property type="match status" value="1"/>
</dbReference>
<dbReference type="InterPro" id="IPR043502">
    <property type="entry name" value="DNA/RNA_pol_sf"/>
</dbReference>
<dbReference type="Pfam" id="PF00680">
    <property type="entry name" value="RdRP_1"/>
    <property type="match status" value="1"/>
</dbReference>
<evidence type="ECO:0000313" key="8">
    <source>
        <dbReference type="EMBL" id="APG76103.1"/>
    </source>
</evidence>
<dbReference type="GO" id="GO:0003723">
    <property type="term" value="F:RNA binding"/>
    <property type="evidence" value="ECO:0007669"/>
    <property type="project" value="InterPro"/>
</dbReference>
<dbReference type="InterPro" id="IPR001205">
    <property type="entry name" value="RNA-dir_pol_C"/>
</dbReference>
<protein>
    <recommendedName>
        <fullName evidence="5">RNA replicase</fullName>
    </recommendedName>
</protein>
<organism evidence="8">
    <name type="scientific">Beihai noda-like virus 24</name>
    <dbReference type="NCBI Taxonomy" id="1922478"/>
    <lineage>
        <taxon>Viruses</taxon>
        <taxon>Riboviria</taxon>
    </lineage>
</organism>
<dbReference type="InterPro" id="IPR007094">
    <property type="entry name" value="RNA-dir_pol_PSvirus"/>
</dbReference>
<keyword evidence="3" id="KW-0548">Nucleotidyltransferase</keyword>
<proteinExistence type="inferred from homology"/>
<evidence type="ECO:0000256" key="5">
    <source>
        <dbReference type="ARBA" id="ARBA00032757"/>
    </source>
</evidence>
<dbReference type="InterPro" id="IPR043647">
    <property type="entry name" value="Noda_Vmethyltr_dom"/>
</dbReference>
<dbReference type="GO" id="GO:0039694">
    <property type="term" value="P:viral RNA genome replication"/>
    <property type="evidence" value="ECO:0007669"/>
    <property type="project" value="InterPro"/>
</dbReference>
<feature type="compositionally biased region" description="Gly residues" evidence="6">
    <location>
        <begin position="928"/>
        <end position="942"/>
    </location>
</feature>
<evidence type="ECO:0000259" key="7">
    <source>
        <dbReference type="PROSITE" id="PS50507"/>
    </source>
</evidence>
<evidence type="ECO:0000256" key="2">
    <source>
        <dbReference type="ARBA" id="ARBA00022679"/>
    </source>
</evidence>
<sequence>MRNFVGLTELFQILTRAFNFLKSFSRCLVAPLVRYVVSKIFPEYTNRGPFSGVKPTPLTIIQRYIIDLSKKDVSVEFFPSDAFGDVQARRTNNGHQVSGAIRDAARKSISAAVTSAGLEVFELSPARQSIRSDNNCVSHAAPSDLQFDYDDPLPKEGSVIVCIDTDYYATERYFERILQNNNVMLLFTFLPRNLCGQDGDCSFRTDKGVITYEVSGGGCWVHRVWDWDGFGEYISFLVDTNTILGRFARALGLVKKAVYKIVVHRPYKDAPDRAIVLCLPQFNYWVHGMVDDPVNSRPLTRRDTLDKLRPGYDSLVTLEDGQPTFKAARSGSDYQFVIPKRWIDVLIGLANAGAVTTRLLSFGLKDKVALAAINQYVAAKEAALPDPPRLGNPAEVRPLVHWPVASYTDEPTTSARCYAPAIVSDCNMVPNIKRWEDTTLAISRRITEIHNTKVMPVDMHAYADEFLTLVIGDTPRLFPYSLEEVADMLDKPKQQLMLKQIWCQLDVKARGQIEAFIKNEPTMKAPRIISSFADFKLIVQLSAYTLMARDTILHAEHNRHWFIPGLTPPEIAEKLVEYVSGIQDPVEGDYKTMDGTVSKDLQRFVMHAFMYRAFHRDTHRPLRQLLNHLLNSDGVAKSFGFKYQTGFGVKSGSPTTCDHNTILNAYLQYVAVRRTNKNLTHDEAFRSIGMCFGDDSVFRSDYAKQWQIAAKRVGMTLKVEAYKPEQGLCFLGRVFLDPDTTVASMAEPLRAMRKLHITMRNPTVPLAEAAIDRMEGYKVTDSATPVIREYCQAVIDFYKPKVDDAARLSRSDRLKELPYWATADGSWPQDPDQEERMLDIIAARTGVEVNEWQDYINMILSTPHPWDWEPINRGLEQYEWKDTIAPCGFPSQSVDDRKYQLDLTQIDNDAVKQYERKESPREACGQDVGDGGGDPGCAGGGSEESSGQHREGSGKPDVLLPETGQDHGKRHGVFPREAKRGGLVRGGGRGRRQQPSKGGQTSGSRGSQHGRAGPSPRGKQDFRGGRGRGSIVRGRPDRQQLSRETTAAN</sequence>
<accession>A0A1L3KFG3</accession>
<dbReference type="CDD" id="cd23173">
    <property type="entry name" value="ps-ssRNAv_Nodaviridae_RdRp"/>
    <property type="match status" value="1"/>
</dbReference>
<evidence type="ECO:0000256" key="6">
    <source>
        <dbReference type="SAM" id="MobiDB-lite"/>
    </source>
</evidence>
<dbReference type="EMBL" id="KX883016">
    <property type="protein sequence ID" value="APG76103.1"/>
    <property type="molecule type" value="Genomic_RNA"/>
</dbReference>
<reference evidence="8" key="1">
    <citation type="journal article" date="2016" name="Nature">
        <title>Redefining the invertebrate RNA virosphere.</title>
        <authorList>
            <person name="Shi M."/>
            <person name="Lin X.D."/>
            <person name="Tian J.H."/>
            <person name="Chen L.J."/>
            <person name="Chen X."/>
            <person name="Li C.X."/>
            <person name="Qin X.C."/>
            <person name="Li J."/>
            <person name="Cao J.P."/>
            <person name="Eden J.S."/>
            <person name="Buchmann J."/>
            <person name="Wang W."/>
            <person name="Xu J."/>
            <person name="Holmes E.C."/>
            <person name="Zhang Y.Z."/>
        </authorList>
    </citation>
    <scope>NUCLEOTIDE SEQUENCE</scope>
    <source>
        <strain evidence="8">BHBJDX12560</strain>
    </source>
</reference>
<dbReference type="PROSITE" id="PS50507">
    <property type="entry name" value="RDRP_SSRNA_POS"/>
    <property type="match status" value="1"/>
</dbReference>
<keyword evidence="2" id="KW-0808">Transferase</keyword>
<feature type="compositionally biased region" description="Basic and acidic residues" evidence="6">
    <location>
        <begin position="912"/>
        <end position="921"/>
    </location>
</feature>
<feature type="region of interest" description="Disordered" evidence="6">
    <location>
        <begin position="912"/>
        <end position="1049"/>
    </location>
</feature>
<dbReference type="Pfam" id="PF19222">
    <property type="entry name" value="Noda_Vmethyltr"/>
    <property type="match status" value="1"/>
</dbReference>
<evidence type="ECO:0000256" key="4">
    <source>
        <dbReference type="ARBA" id="ARBA00022953"/>
    </source>
</evidence>
<keyword evidence="4" id="KW-0693">Viral RNA replication</keyword>
<dbReference type="GO" id="GO:0006351">
    <property type="term" value="P:DNA-templated transcription"/>
    <property type="evidence" value="ECO:0007669"/>
    <property type="project" value="InterPro"/>
</dbReference>